<evidence type="ECO:0000313" key="2">
    <source>
        <dbReference type="Proteomes" id="UP000762676"/>
    </source>
</evidence>
<organism evidence="1 2">
    <name type="scientific">Elysia marginata</name>
    <dbReference type="NCBI Taxonomy" id="1093978"/>
    <lineage>
        <taxon>Eukaryota</taxon>
        <taxon>Metazoa</taxon>
        <taxon>Spiralia</taxon>
        <taxon>Lophotrochozoa</taxon>
        <taxon>Mollusca</taxon>
        <taxon>Gastropoda</taxon>
        <taxon>Heterobranchia</taxon>
        <taxon>Euthyneura</taxon>
        <taxon>Panpulmonata</taxon>
        <taxon>Sacoglossa</taxon>
        <taxon>Placobranchoidea</taxon>
        <taxon>Plakobranchidae</taxon>
        <taxon>Elysia</taxon>
    </lineage>
</organism>
<comment type="caution">
    <text evidence="1">The sequence shown here is derived from an EMBL/GenBank/DDBJ whole genome shotgun (WGS) entry which is preliminary data.</text>
</comment>
<reference evidence="1 2" key="1">
    <citation type="journal article" date="2021" name="Elife">
        <title>Chloroplast acquisition without the gene transfer in kleptoplastic sea slugs, Plakobranchus ocellatus.</title>
        <authorList>
            <person name="Maeda T."/>
            <person name="Takahashi S."/>
            <person name="Yoshida T."/>
            <person name="Shimamura S."/>
            <person name="Takaki Y."/>
            <person name="Nagai Y."/>
            <person name="Toyoda A."/>
            <person name="Suzuki Y."/>
            <person name="Arimoto A."/>
            <person name="Ishii H."/>
            <person name="Satoh N."/>
            <person name="Nishiyama T."/>
            <person name="Hasebe M."/>
            <person name="Maruyama T."/>
            <person name="Minagawa J."/>
            <person name="Obokata J."/>
            <person name="Shigenobu S."/>
        </authorList>
    </citation>
    <scope>NUCLEOTIDE SEQUENCE [LARGE SCALE GENOMIC DNA]</scope>
</reference>
<protein>
    <submittedName>
        <fullName evidence="1">Uncharacterized protein</fullName>
    </submittedName>
</protein>
<evidence type="ECO:0000313" key="1">
    <source>
        <dbReference type="EMBL" id="GFR85946.1"/>
    </source>
</evidence>
<sequence length="90" mass="9636">MAVGLVPIICCKTHATLLRHTLSPSARKVSKMAPGDVSATEALWTPGGPADDCRVHQGCSHHCIGLTRLTEQEESASSRVNILRIYADTP</sequence>
<accession>A0AAV4GKW4</accession>
<gene>
    <name evidence="1" type="ORF">ElyMa_002453800</name>
</gene>
<keyword evidence="2" id="KW-1185">Reference proteome</keyword>
<dbReference type="EMBL" id="BMAT01005043">
    <property type="protein sequence ID" value="GFR85946.1"/>
    <property type="molecule type" value="Genomic_DNA"/>
</dbReference>
<name>A0AAV4GKW4_9GAST</name>
<dbReference type="Proteomes" id="UP000762676">
    <property type="component" value="Unassembled WGS sequence"/>
</dbReference>
<proteinExistence type="predicted"/>
<dbReference type="AlphaFoldDB" id="A0AAV4GKW4"/>